<dbReference type="PANTHER" id="PTHR46844:SF1">
    <property type="entry name" value="SLR5058 PROTEIN"/>
    <property type="match status" value="1"/>
</dbReference>
<sequence length="967" mass="108471">MASTVRNELDLFGDTDGCPVVQAIRSAQVTEPTSLALIVAQAAVKAAAGSATTASLPALRKLLKKVRLDPKILRGFTAWQEAKIDKAQEEKIVKFVLSREFQGLLELVAYLEYHTSDRWLEERKKLRETFADEIARRVTLDDHTLHTVTESLWSLAHDSVRLEVDRVRKSGRSRRESNMYVQSLLAAHLFPDDTTLQRAVESRSTLASHYTDVTHARALAAQVREETHRSHSTIQMPHSRENFRPPVHRLYVHRKMLGAGSGAADRFSTEIPDHQVHEYERRVVVLGNPGAGKSTYIRYLTHWLSSDESGREPVTPFLVELKNFGKGGDDLVQMIGSRLRLLLQTEVDLKHIRTILTLGSATVVFDALDEAGDLTDRREAVEAIERFCRRYPLVQVVVTSRRQGYGSAQLDPSLFAAYILPDFNPAQIRNYVDSWFRFVAGPDAILPSARATAFLRDSEHIHELRSNPLMLSLLCLLYEYEGWIPENRLQVYKECANLMFVRWDRARRVNAKETTLGSTHIWFLFQELGYWFFTKDVTTAPTERAVHQVIERFLARELQDHVTADTSIEATDFLEFCAGRAWLLTRVGSTAKGERLFDFTHRTFMEYFAAEYLTRHSDSIDEFVATIWQLIQTGASYVVPQIAIQQFDINVANGLNRTMLGLLKLGSEAPGTLHPFVLDTLHYVQPSASTVETILLAALKHIAAHRDDDLATQLAQLPSRFSAVLEDLSLRELAKATASEDFAAAQFRGAVGFVIAANIPLPPDTSLRPFYSGHRGSRVLAPWRHLARSHPSTVYELYRGKVLDAEEFLAVAGRPALVRAPEFLLLDLLRAGEPADWLLDTIASHPDSLLPLPSPLVEQALPVLTDLAQARPTNLDDTAARRAGWYALFAAFSCAAFEQGRDWLPLFRAVITKLGHEAELAGMSRVQLGGLARVVGNDAGLRTRWADKLGEWQHGLISFGTADNQGR</sequence>
<protein>
    <submittedName>
        <fullName evidence="2">P-loop containing NTPase</fullName>
    </submittedName>
</protein>
<reference evidence="3" key="1">
    <citation type="journal article" date="2019" name="Int. J. Syst. Evol. Microbiol.">
        <title>The Global Catalogue of Microorganisms (GCM) 10K type strain sequencing project: providing services to taxonomists for standard genome sequencing and annotation.</title>
        <authorList>
            <consortium name="The Broad Institute Genomics Platform"/>
            <consortium name="The Broad Institute Genome Sequencing Center for Infectious Disease"/>
            <person name="Wu L."/>
            <person name="Ma J."/>
        </authorList>
    </citation>
    <scope>NUCLEOTIDE SEQUENCE [LARGE SCALE GENOMIC DNA]</scope>
    <source>
        <strain evidence="3">CGMCC 4.7677</strain>
    </source>
</reference>
<dbReference type="InterPro" id="IPR007111">
    <property type="entry name" value="NACHT_NTPase"/>
</dbReference>
<name>A0ABQ3IJA0_9PSEU</name>
<keyword evidence="3" id="KW-1185">Reference proteome</keyword>
<dbReference type="Proteomes" id="UP000605897">
    <property type="component" value="Unassembled WGS sequence"/>
</dbReference>
<proteinExistence type="predicted"/>
<evidence type="ECO:0000313" key="2">
    <source>
        <dbReference type="EMBL" id="GHE83422.1"/>
    </source>
</evidence>
<dbReference type="EMBL" id="BNAU01000001">
    <property type="protein sequence ID" value="GHE83422.1"/>
    <property type="molecule type" value="Genomic_DNA"/>
</dbReference>
<evidence type="ECO:0000259" key="1">
    <source>
        <dbReference type="Pfam" id="PF05729"/>
    </source>
</evidence>
<gene>
    <name evidence="2" type="ORF">GCM10017786_13160</name>
</gene>
<comment type="caution">
    <text evidence="2">The sequence shown here is derived from an EMBL/GenBank/DDBJ whole genome shotgun (WGS) entry which is preliminary data.</text>
</comment>
<accession>A0ABQ3IJA0</accession>
<dbReference type="SUPFAM" id="SSF52540">
    <property type="entry name" value="P-loop containing nucleoside triphosphate hydrolases"/>
    <property type="match status" value="1"/>
</dbReference>
<dbReference type="Pfam" id="PF05729">
    <property type="entry name" value="NACHT"/>
    <property type="match status" value="1"/>
</dbReference>
<dbReference type="Gene3D" id="3.40.50.300">
    <property type="entry name" value="P-loop containing nucleotide triphosphate hydrolases"/>
    <property type="match status" value="1"/>
</dbReference>
<feature type="domain" description="NACHT" evidence="1">
    <location>
        <begin position="281"/>
        <end position="437"/>
    </location>
</feature>
<organism evidence="2 3">
    <name type="scientific">Amycolatopsis deserti</name>
    <dbReference type="NCBI Taxonomy" id="185696"/>
    <lineage>
        <taxon>Bacteria</taxon>
        <taxon>Bacillati</taxon>
        <taxon>Actinomycetota</taxon>
        <taxon>Actinomycetes</taxon>
        <taxon>Pseudonocardiales</taxon>
        <taxon>Pseudonocardiaceae</taxon>
        <taxon>Amycolatopsis</taxon>
    </lineage>
</organism>
<evidence type="ECO:0000313" key="3">
    <source>
        <dbReference type="Proteomes" id="UP000605897"/>
    </source>
</evidence>
<dbReference type="InterPro" id="IPR027417">
    <property type="entry name" value="P-loop_NTPase"/>
</dbReference>
<dbReference type="PANTHER" id="PTHR46844">
    <property type="entry name" value="SLR5058 PROTEIN"/>
    <property type="match status" value="1"/>
</dbReference>